<evidence type="ECO:0000256" key="5">
    <source>
        <dbReference type="SAM" id="Phobius"/>
    </source>
</evidence>
<evidence type="ECO:0000256" key="1">
    <source>
        <dbReference type="ARBA" id="ARBA00004370"/>
    </source>
</evidence>
<keyword evidence="4 5" id="KW-0472">Membrane</keyword>
<dbReference type="OMA" id="QYAHPIE"/>
<evidence type="ECO:0000313" key="8">
    <source>
        <dbReference type="Proteomes" id="UP000030653"/>
    </source>
</evidence>
<organism evidence="7 8">
    <name type="scientific">Dacryopinax primogenitus (strain DJM 731)</name>
    <name type="common">Brown rot fungus</name>
    <dbReference type="NCBI Taxonomy" id="1858805"/>
    <lineage>
        <taxon>Eukaryota</taxon>
        <taxon>Fungi</taxon>
        <taxon>Dikarya</taxon>
        <taxon>Basidiomycota</taxon>
        <taxon>Agaricomycotina</taxon>
        <taxon>Dacrymycetes</taxon>
        <taxon>Dacrymycetales</taxon>
        <taxon>Dacrymycetaceae</taxon>
        <taxon>Dacryopinax</taxon>
    </lineage>
</organism>
<feature type="transmembrane region" description="Helical" evidence="5">
    <location>
        <begin position="20"/>
        <end position="43"/>
    </location>
</feature>
<dbReference type="Proteomes" id="UP000030653">
    <property type="component" value="Unassembled WGS sequence"/>
</dbReference>
<keyword evidence="3 5" id="KW-1133">Transmembrane helix</keyword>
<dbReference type="RefSeq" id="XP_040624357.1">
    <property type="nucleotide sequence ID" value="XM_040776713.1"/>
</dbReference>
<comment type="subcellular location">
    <subcellularLocation>
        <location evidence="1">Membrane</location>
    </subcellularLocation>
</comment>
<protein>
    <submittedName>
        <fullName evidence="7">Sterol desaturase</fullName>
    </submittedName>
</protein>
<reference evidence="7 8" key="1">
    <citation type="journal article" date="2012" name="Science">
        <title>The Paleozoic origin of enzymatic lignin decomposition reconstructed from 31 fungal genomes.</title>
        <authorList>
            <person name="Floudas D."/>
            <person name="Binder M."/>
            <person name="Riley R."/>
            <person name="Barry K."/>
            <person name="Blanchette R.A."/>
            <person name="Henrissat B."/>
            <person name="Martinez A.T."/>
            <person name="Otillar R."/>
            <person name="Spatafora J.W."/>
            <person name="Yadav J.S."/>
            <person name="Aerts A."/>
            <person name="Benoit I."/>
            <person name="Boyd A."/>
            <person name="Carlson A."/>
            <person name="Copeland A."/>
            <person name="Coutinho P.M."/>
            <person name="de Vries R.P."/>
            <person name="Ferreira P."/>
            <person name="Findley K."/>
            <person name="Foster B."/>
            <person name="Gaskell J."/>
            <person name="Glotzer D."/>
            <person name="Gorecki P."/>
            <person name="Heitman J."/>
            <person name="Hesse C."/>
            <person name="Hori C."/>
            <person name="Igarashi K."/>
            <person name="Jurgens J.A."/>
            <person name="Kallen N."/>
            <person name="Kersten P."/>
            <person name="Kohler A."/>
            <person name="Kuees U."/>
            <person name="Kumar T.K.A."/>
            <person name="Kuo A."/>
            <person name="LaButti K."/>
            <person name="Larrondo L.F."/>
            <person name="Lindquist E."/>
            <person name="Ling A."/>
            <person name="Lombard V."/>
            <person name="Lucas S."/>
            <person name="Lundell T."/>
            <person name="Martin R."/>
            <person name="McLaughlin D.J."/>
            <person name="Morgenstern I."/>
            <person name="Morin E."/>
            <person name="Murat C."/>
            <person name="Nagy L.G."/>
            <person name="Nolan M."/>
            <person name="Ohm R.A."/>
            <person name="Patyshakuliyeva A."/>
            <person name="Rokas A."/>
            <person name="Ruiz-Duenas F.J."/>
            <person name="Sabat G."/>
            <person name="Salamov A."/>
            <person name="Samejima M."/>
            <person name="Schmutz J."/>
            <person name="Slot J.C."/>
            <person name="St John F."/>
            <person name="Stenlid J."/>
            <person name="Sun H."/>
            <person name="Sun S."/>
            <person name="Syed K."/>
            <person name="Tsang A."/>
            <person name="Wiebenga A."/>
            <person name="Young D."/>
            <person name="Pisabarro A."/>
            <person name="Eastwood D.C."/>
            <person name="Martin F."/>
            <person name="Cullen D."/>
            <person name="Grigoriev I.V."/>
            <person name="Hibbett D.S."/>
        </authorList>
    </citation>
    <scope>NUCLEOTIDE SEQUENCE [LARGE SCALE GENOMIC DNA]</scope>
    <source>
        <strain evidence="7 8">DJM-731 SS1</strain>
    </source>
</reference>
<dbReference type="GeneID" id="63691775"/>
<evidence type="ECO:0000256" key="3">
    <source>
        <dbReference type="ARBA" id="ARBA00022989"/>
    </source>
</evidence>
<sequence length="246" mass="28032">MSPSVQHLFSSLSLSNPNTLILLSTQLLQLLAFYIPALLYLLLDLTRPSWAERWKIQPGKHVSPSEVVRCLRVVAVNNLLVALPLGLGMHVITVTFDLPPPFEVTPHIPPFTRFVKDITLSLLLRELLFYYSHRLLHTPTLYKRIHKQHHLFTAPISLSAQYAHPLEHLLANIIPILAGPVLLRTHILVWWTFLALELVETATVHSGYEFWVGVARFHDYHHEMFVKNFGVMGLLDWVHGTDGGRG</sequence>
<dbReference type="InterPro" id="IPR006694">
    <property type="entry name" value="Fatty_acid_hydroxylase"/>
</dbReference>
<keyword evidence="2 5" id="KW-0812">Transmembrane</keyword>
<accession>M5FRA2</accession>
<name>M5FRA2_DACPD</name>
<evidence type="ECO:0000259" key="6">
    <source>
        <dbReference type="Pfam" id="PF04116"/>
    </source>
</evidence>
<dbReference type="Pfam" id="PF04116">
    <property type="entry name" value="FA_hydroxylase"/>
    <property type="match status" value="1"/>
</dbReference>
<dbReference type="AlphaFoldDB" id="M5FRA2"/>
<gene>
    <name evidence="7" type="ORF">DACRYDRAFT_85037</name>
</gene>
<dbReference type="GO" id="GO:0016020">
    <property type="term" value="C:membrane"/>
    <property type="evidence" value="ECO:0007669"/>
    <property type="project" value="UniProtKB-SubCell"/>
</dbReference>
<evidence type="ECO:0000313" key="7">
    <source>
        <dbReference type="EMBL" id="EJT97459.1"/>
    </source>
</evidence>
<dbReference type="STRING" id="1858805.M5FRA2"/>
<feature type="domain" description="Fatty acid hydroxylase" evidence="6">
    <location>
        <begin position="120"/>
        <end position="241"/>
    </location>
</feature>
<keyword evidence="8" id="KW-1185">Reference proteome</keyword>
<dbReference type="HOGENOM" id="CLU_047036_1_0_1"/>
<proteinExistence type="predicted"/>
<dbReference type="EMBL" id="JH795877">
    <property type="protein sequence ID" value="EJT97459.1"/>
    <property type="molecule type" value="Genomic_DNA"/>
</dbReference>
<evidence type="ECO:0000256" key="4">
    <source>
        <dbReference type="ARBA" id="ARBA00023136"/>
    </source>
</evidence>
<dbReference type="OrthoDB" id="408954at2759"/>
<dbReference type="GO" id="GO:0016491">
    <property type="term" value="F:oxidoreductase activity"/>
    <property type="evidence" value="ECO:0007669"/>
    <property type="project" value="InterPro"/>
</dbReference>
<evidence type="ECO:0000256" key="2">
    <source>
        <dbReference type="ARBA" id="ARBA00022692"/>
    </source>
</evidence>
<dbReference type="GO" id="GO:0005506">
    <property type="term" value="F:iron ion binding"/>
    <property type="evidence" value="ECO:0007669"/>
    <property type="project" value="InterPro"/>
</dbReference>
<dbReference type="InterPro" id="IPR050307">
    <property type="entry name" value="Sterol_Desaturase_Related"/>
</dbReference>
<dbReference type="GO" id="GO:0008610">
    <property type="term" value="P:lipid biosynthetic process"/>
    <property type="evidence" value="ECO:0007669"/>
    <property type="project" value="InterPro"/>
</dbReference>
<dbReference type="PANTHER" id="PTHR11863">
    <property type="entry name" value="STEROL DESATURASE"/>
    <property type="match status" value="1"/>
</dbReference>